<dbReference type="InterPro" id="IPR041049">
    <property type="entry name" value="DUF5615"/>
</dbReference>
<evidence type="ECO:0000313" key="3">
    <source>
        <dbReference type="Proteomes" id="UP000034753"/>
    </source>
</evidence>
<comment type="caution">
    <text evidence="2">The sequence shown here is derived from an EMBL/GenBank/DDBJ whole genome shotgun (WGS) entry which is preliminary data.</text>
</comment>
<accession>A0A0G0WIZ7</accession>
<sequence length="140" mass="15994">MLRKLWMKPILHKEPLPMKFLLDENIGKEILEFLEQLGHSASRIRVIQPGLTDSQVLNLAVSQNSILITSDKDFGELIFKYGQLSSGVILLRLKDETSKNKIKALKKVLTGRKQIKGFTVVIERAGEFIVRRRVNPVQED</sequence>
<protein>
    <recommendedName>
        <fullName evidence="1">DUF5615 domain-containing protein</fullName>
    </recommendedName>
</protein>
<dbReference type="Proteomes" id="UP000034753">
    <property type="component" value="Unassembled WGS sequence"/>
</dbReference>
<feature type="domain" description="DUF5615" evidence="1">
    <location>
        <begin position="18"/>
        <end position="123"/>
    </location>
</feature>
<organism evidence="2 3">
    <name type="scientific">Candidatus Daviesbacteria bacterium GW2011_GWB1_41_5</name>
    <dbReference type="NCBI Taxonomy" id="1618429"/>
    <lineage>
        <taxon>Bacteria</taxon>
        <taxon>Candidatus Daviesiibacteriota</taxon>
    </lineage>
</organism>
<proteinExistence type="predicted"/>
<dbReference type="EMBL" id="LCBN01000039">
    <property type="protein sequence ID" value="KKS12845.1"/>
    <property type="molecule type" value="Genomic_DNA"/>
</dbReference>
<reference evidence="2 3" key="1">
    <citation type="journal article" date="2015" name="Nature">
        <title>rRNA introns, odd ribosomes, and small enigmatic genomes across a large radiation of phyla.</title>
        <authorList>
            <person name="Brown C.T."/>
            <person name="Hug L.A."/>
            <person name="Thomas B.C."/>
            <person name="Sharon I."/>
            <person name="Castelle C.J."/>
            <person name="Singh A."/>
            <person name="Wilkins M.J."/>
            <person name="Williams K.H."/>
            <person name="Banfield J.F."/>
        </authorList>
    </citation>
    <scope>NUCLEOTIDE SEQUENCE [LARGE SCALE GENOMIC DNA]</scope>
</reference>
<dbReference type="AlphaFoldDB" id="A0A0G0WIZ7"/>
<gene>
    <name evidence="2" type="ORF">UU67_C0039G0006</name>
</gene>
<evidence type="ECO:0000259" key="1">
    <source>
        <dbReference type="Pfam" id="PF18480"/>
    </source>
</evidence>
<dbReference type="Pfam" id="PF18480">
    <property type="entry name" value="DUF5615"/>
    <property type="match status" value="1"/>
</dbReference>
<name>A0A0G0WIZ7_9BACT</name>
<evidence type="ECO:0000313" key="2">
    <source>
        <dbReference type="EMBL" id="KKS12845.1"/>
    </source>
</evidence>